<dbReference type="Proteomes" id="UP001652660">
    <property type="component" value="Chromosome 1c"/>
</dbReference>
<reference evidence="7" key="1">
    <citation type="journal article" date="2025" name="Foods">
        <title>Unveiling the Microbial Signatures of Arabica Coffee Cherries: Insights into Ripeness Specific Diversity, Functional Traits, and Implications for Quality and Safety.</title>
        <authorList>
            <consortium name="RefSeq"/>
            <person name="Tenea G.N."/>
            <person name="Cifuentes V."/>
            <person name="Reyes P."/>
            <person name="Cevallos-Vallejos M."/>
        </authorList>
    </citation>
    <scope>NUCLEOTIDE SEQUENCE [LARGE SCALE GENOMIC DNA]</scope>
</reference>
<dbReference type="RefSeq" id="XP_071902290.1">
    <property type="nucleotide sequence ID" value="XM_072046189.1"/>
</dbReference>
<evidence type="ECO:0000256" key="4">
    <source>
        <dbReference type="PROSITE-ProRule" id="PRU00325"/>
    </source>
</evidence>
<feature type="region of interest" description="Disordered" evidence="5">
    <location>
        <begin position="303"/>
        <end position="335"/>
    </location>
</feature>
<proteinExistence type="predicted"/>
<dbReference type="InterPro" id="IPR006564">
    <property type="entry name" value="Znf_PMZ"/>
</dbReference>
<dbReference type="PANTHER" id="PTHR31973:SF199">
    <property type="entry name" value="SWIM-TYPE DOMAIN-CONTAINING PROTEIN"/>
    <property type="match status" value="1"/>
</dbReference>
<dbReference type="Pfam" id="PF04434">
    <property type="entry name" value="SWIM"/>
    <property type="match status" value="1"/>
</dbReference>
<evidence type="ECO:0000256" key="3">
    <source>
        <dbReference type="ARBA" id="ARBA00022833"/>
    </source>
</evidence>
<dbReference type="GeneID" id="140005333"/>
<evidence type="ECO:0000259" key="6">
    <source>
        <dbReference type="PROSITE" id="PS50966"/>
    </source>
</evidence>
<keyword evidence="7" id="KW-1185">Reference proteome</keyword>
<feature type="domain" description="SWIM-type" evidence="6">
    <location>
        <begin position="158"/>
        <end position="190"/>
    </location>
</feature>
<keyword evidence="2 4" id="KW-0863">Zinc-finger</keyword>
<keyword evidence="3" id="KW-0862">Zinc</keyword>
<dbReference type="InterPro" id="IPR007527">
    <property type="entry name" value="Znf_SWIM"/>
</dbReference>
<organism evidence="7 8">
    <name type="scientific">Coffea arabica</name>
    <name type="common">Arabian coffee</name>
    <dbReference type="NCBI Taxonomy" id="13443"/>
    <lineage>
        <taxon>Eukaryota</taxon>
        <taxon>Viridiplantae</taxon>
        <taxon>Streptophyta</taxon>
        <taxon>Embryophyta</taxon>
        <taxon>Tracheophyta</taxon>
        <taxon>Spermatophyta</taxon>
        <taxon>Magnoliopsida</taxon>
        <taxon>eudicotyledons</taxon>
        <taxon>Gunneridae</taxon>
        <taxon>Pentapetalae</taxon>
        <taxon>asterids</taxon>
        <taxon>lamiids</taxon>
        <taxon>Gentianales</taxon>
        <taxon>Rubiaceae</taxon>
        <taxon>Ixoroideae</taxon>
        <taxon>Gardenieae complex</taxon>
        <taxon>Bertiereae - Coffeeae clade</taxon>
        <taxon>Coffeeae</taxon>
        <taxon>Coffea</taxon>
    </lineage>
</organism>
<evidence type="ECO:0000313" key="7">
    <source>
        <dbReference type="Proteomes" id="UP001652660"/>
    </source>
</evidence>
<dbReference type="PROSITE" id="PS50966">
    <property type="entry name" value="ZF_SWIM"/>
    <property type="match status" value="1"/>
</dbReference>
<feature type="compositionally biased region" description="Basic residues" evidence="5">
    <location>
        <begin position="239"/>
        <end position="248"/>
    </location>
</feature>
<evidence type="ECO:0000256" key="5">
    <source>
        <dbReference type="SAM" id="MobiDB-lite"/>
    </source>
</evidence>
<name>A0ABM4U4T3_COFAR</name>
<feature type="region of interest" description="Disordered" evidence="5">
    <location>
        <begin position="236"/>
        <end position="265"/>
    </location>
</feature>
<dbReference type="PANTHER" id="PTHR31973">
    <property type="entry name" value="POLYPROTEIN, PUTATIVE-RELATED"/>
    <property type="match status" value="1"/>
</dbReference>
<accession>A0ABM4U4T3</accession>
<reference evidence="8" key="2">
    <citation type="submission" date="2025-08" db="UniProtKB">
        <authorList>
            <consortium name="RefSeq"/>
        </authorList>
    </citation>
    <scope>IDENTIFICATION</scope>
    <source>
        <tissue evidence="8">Leaves</tissue>
    </source>
</reference>
<protein>
    <recommendedName>
        <fullName evidence="6">SWIM-type domain-containing protein</fullName>
    </recommendedName>
</protein>
<keyword evidence="1" id="KW-0479">Metal-binding</keyword>
<evidence type="ECO:0000256" key="1">
    <source>
        <dbReference type="ARBA" id="ARBA00022723"/>
    </source>
</evidence>
<gene>
    <name evidence="8" type="primary">LOC140005333</name>
</gene>
<dbReference type="SMART" id="SM00575">
    <property type="entry name" value="ZnF_PMZ"/>
    <property type="match status" value="1"/>
</dbReference>
<sequence>MYNNFKKEHPGLALKDRIWSAARASYESRFASEMESLKEFDVEAFNWLVKHTTPKKWTRSHFRILSKCDILLNNLCESFNSIILDAREQPIIGMLETIIFYLMVRMEKKREWMKKQKGQLCPKIQKKFEKIKDDARTCIATAARVWKYEVRCMYGDRYTVDLVSRTCRCKKWDLSGIPCSHAYSAITLTDEEPETFVHDCYSKEAYMRAYFPVIGPMDGEELWPKANKGPLLPPEKIKLPGRPKKVRRREPDEVLAPKKNSKQVQKLSRTGLMSYKCRKCKMAGHNSRKCMMVEINEGSQVHTRETAFASNEKNKNATGVPASSTSSHEGFMPAAPMASQNTSTLFTSNQVSENRNHVPVQ</sequence>
<evidence type="ECO:0000313" key="8">
    <source>
        <dbReference type="RefSeq" id="XP_071902290.1"/>
    </source>
</evidence>
<evidence type="ECO:0000256" key="2">
    <source>
        <dbReference type="ARBA" id="ARBA00022771"/>
    </source>
</evidence>